<dbReference type="RefSeq" id="XP_805476.1">
    <property type="nucleotide sequence ID" value="XM_800383.1"/>
</dbReference>
<protein>
    <submittedName>
        <fullName evidence="4">Protein phosphatase 2C-like, putative</fullName>
    </submittedName>
</protein>
<keyword evidence="1" id="KW-1133">Transmembrane helix</keyword>
<dbReference type="PANTHER" id="PTHR13832">
    <property type="entry name" value="PROTEIN PHOSPHATASE 2C"/>
    <property type="match status" value="1"/>
</dbReference>
<feature type="transmembrane region" description="Helical" evidence="1">
    <location>
        <begin position="12"/>
        <end position="35"/>
    </location>
</feature>
<evidence type="ECO:0000259" key="3">
    <source>
        <dbReference type="SMART" id="SM00332"/>
    </source>
</evidence>
<keyword evidence="1" id="KW-0812">Transmembrane</keyword>
<dbReference type="FunCoup" id="Q4CTM3">
    <property type="interactions" value="941"/>
</dbReference>
<evidence type="ECO:0000313" key="4">
    <source>
        <dbReference type="EMBL" id="EAN83625.1"/>
    </source>
</evidence>
<comment type="caution">
    <text evidence="4">The sequence shown here is derived from an EMBL/GenBank/DDBJ whole genome shotgun (WGS) entry which is preliminary data.</text>
</comment>
<dbReference type="PANTHER" id="PTHR13832:SF855">
    <property type="entry name" value="PHOSPHATASE 2C-LIKE, PUTATIVE-RELATED"/>
    <property type="match status" value="1"/>
</dbReference>
<reference evidence="4 5" key="1">
    <citation type="journal article" date="2005" name="Science">
        <title>The genome sequence of Trypanosoma cruzi, etiologic agent of Chagas disease.</title>
        <authorList>
            <person name="El-Sayed N.M."/>
            <person name="Myler P.J."/>
            <person name="Bartholomeu D.C."/>
            <person name="Nilsson D."/>
            <person name="Aggarwal G."/>
            <person name="Tran A.N."/>
            <person name="Ghedin E."/>
            <person name="Worthey E.A."/>
            <person name="Delcher A.L."/>
            <person name="Blandin G."/>
            <person name="Westenberger S.J."/>
            <person name="Caler E."/>
            <person name="Cerqueira G.C."/>
            <person name="Branche C."/>
            <person name="Haas B."/>
            <person name="Anupama A."/>
            <person name="Arner E."/>
            <person name="Aslund L."/>
            <person name="Attipoe P."/>
            <person name="Bontempi E."/>
            <person name="Bringaud F."/>
            <person name="Burton P."/>
            <person name="Cadag E."/>
            <person name="Campbell D.A."/>
            <person name="Carrington M."/>
            <person name="Crabtree J."/>
            <person name="Darban H."/>
            <person name="da Silveira J.F."/>
            <person name="de Jong P."/>
            <person name="Edwards K."/>
            <person name="Englund P.T."/>
            <person name="Fazelina G."/>
            <person name="Feldblyum T."/>
            <person name="Ferella M."/>
            <person name="Frasch A.C."/>
            <person name="Gull K."/>
            <person name="Horn D."/>
            <person name="Hou L."/>
            <person name="Huang Y."/>
            <person name="Kindlund E."/>
            <person name="Klingbeil M."/>
            <person name="Kluge S."/>
            <person name="Koo H."/>
            <person name="Lacerda D."/>
            <person name="Levin M.J."/>
            <person name="Lorenzi H."/>
            <person name="Louie T."/>
            <person name="Machado C.R."/>
            <person name="McCulloch R."/>
            <person name="McKenna A."/>
            <person name="Mizuno Y."/>
            <person name="Mottram J.C."/>
            <person name="Nelson S."/>
            <person name="Ochaya S."/>
            <person name="Osoegawa K."/>
            <person name="Pai G."/>
            <person name="Parsons M."/>
            <person name="Pentony M."/>
            <person name="Pettersson U."/>
            <person name="Pop M."/>
            <person name="Ramirez J.L."/>
            <person name="Rinta J."/>
            <person name="Robertson L."/>
            <person name="Salzberg S.L."/>
            <person name="Sanchez D.O."/>
            <person name="Seyler A."/>
            <person name="Sharma R."/>
            <person name="Shetty J."/>
            <person name="Simpson A.J."/>
            <person name="Sisk E."/>
            <person name="Tammi M.T."/>
            <person name="Tarleton R."/>
            <person name="Teixeira S."/>
            <person name="Van Aken S."/>
            <person name="Vogt C."/>
            <person name="Ward P.N."/>
            <person name="Wickstead B."/>
            <person name="Wortman J."/>
            <person name="White O."/>
            <person name="Fraser C.M."/>
            <person name="Stuart K.D."/>
            <person name="Andersson B."/>
        </authorList>
    </citation>
    <scope>NUCLEOTIDE SEQUENCE [LARGE SCALE GENOMIC DNA]</scope>
    <source>
        <strain evidence="4 5">CL Brener</strain>
    </source>
</reference>
<dbReference type="KEGG" id="tcr:510291.30"/>
<dbReference type="InterPro" id="IPR001932">
    <property type="entry name" value="PPM-type_phosphatase-like_dom"/>
</dbReference>
<proteinExistence type="predicted"/>
<dbReference type="SMART" id="SM00331">
    <property type="entry name" value="PP2C_SIG"/>
    <property type="match status" value="1"/>
</dbReference>
<evidence type="ECO:0000313" key="5">
    <source>
        <dbReference type="Proteomes" id="UP000002296"/>
    </source>
</evidence>
<dbReference type="SMART" id="SM00332">
    <property type="entry name" value="PP2Cc"/>
    <property type="match status" value="1"/>
</dbReference>
<dbReference type="InterPro" id="IPR036457">
    <property type="entry name" value="PPM-type-like_dom_sf"/>
</dbReference>
<dbReference type="CDD" id="cd00143">
    <property type="entry name" value="PP2Cc"/>
    <property type="match status" value="1"/>
</dbReference>
<feature type="domain" description="PPM-type phosphatase" evidence="3">
    <location>
        <begin position="56"/>
        <end position="325"/>
    </location>
</feature>
<keyword evidence="1" id="KW-0472">Membrane</keyword>
<dbReference type="EMBL" id="AAHK01001972">
    <property type="protein sequence ID" value="EAN83625.1"/>
    <property type="molecule type" value="Genomic_DNA"/>
</dbReference>
<evidence type="ECO:0000259" key="2">
    <source>
        <dbReference type="SMART" id="SM00331"/>
    </source>
</evidence>
<feature type="domain" description="PPM-type phosphatase" evidence="2">
    <location>
        <begin position="79"/>
        <end position="327"/>
    </location>
</feature>
<dbReference type="Pfam" id="PF00481">
    <property type="entry name" value="PP2C"/>
    <property type="match status" value="1"/>
</dbReference>
<dbReference type="InterPro" id="IPR015655">
    <property type="entry name" value="PP2C"/>
</dbReference>
<dbReference type="Gene3D" id="3.60.40.10">
    <property type="entry name" value="PPM-type phosphatase domain"/>
    <property type="match status" value="1"/>
</dbReference>
<dbReference type="Proteomes" id="UP000002296">
    <property type="component" value="Unassembled WGS sequence"/>
</dbReference>
<dbReference type="AlphaFoldDB" id="Q4CTM3"/>
<dbReference type="FunFam" id="3.60.40.10:FF:000075">
    <property type="entry name" value="Protein phosphatase 2C, putative"/>
    <property type="match status" value="1"/>
</dbReference>
<dbReference type="OMA" id="GPGIRNQ"/>
<organism evidence="4 5">
    <name type="scientific">Trypanosoma cruzi (strain CL Brener)</name>
    <dbReference type="NCBI Taxonomy" id="353153"/>
    <lineage>
        <taxon>Eukaryota</taxon>
        <taxon>Discoba</taxon>
        <taxon>Euglenozoa</taxon>
        <taxon>Kinetoplastea</taxon>
        <taxon>Metakinetoplastina</taxon>
        <taxon>Trypanosomatida</taxon>
        <taxon>Trypanosomatidae</taxon>
        <taxon>Trypanosoma</taxon>
        <taxon>Schizotrypanum</taxon>
    </lineage>
</organism>
<dbReference type="GeneID" id="3535213"/>
<evidence type="ECO:0000256" key="1">
    <source>
        <dbReference type="SAM" id="Phobius"/>
    </source>
</evidence>
<dbReference type="STRING" id="353153.Q4CTM3"/>
<accession>Q4CTM3</accession>
<dbReference type="InParanoid" id="Q4CTM3"/>
<dbReference type="SUPFAM" id="SSF81606">
    <property type="entry name" value="PP2C-like"/>
    <property type="match status" value="1"/>
</dbReference>
<name>Q4CTM3_TRYCC</name>
<dbReference type="SMR" id="Q4CTM3"/>
<sequence length="333" mass="37433">MFLFILKLIFLVYSYTYLFFFFFFFSFPNIFFELFKVLYWISKMGETLSKPVTEKHTSTFETSHLRVGCCGMQGWRKSMEDAHVAQLNLEGDKHHAFFGVFDGHNGYKIAKYCSGHILDELMATPEYREGVYDEAFKKAFISLDRKLSEMPALRSEGGTAIICVLLAQGEIVCANAGDSRAVLFRGNRAIPLSTDHKPSVATEKARVEKAGGTVQCQRVNGTLALSRAIGDFDFKENPKVSWEEQMVTALPEVNRVKWTSEDAFIVIACDGVWDVLSNEECCDLVKKGLKETDSDIGLVCEMVLDKCLAPRVQGVGCDNMTIIVAQFKPAFFC</sequence>
<dbReference type="PaxDb" id="353153-Q4CTM3"/>
<dbReference type="eggNOG" id="KOG0698">
    <property type="taxonomic scope" value="Eukaryota"/>
</dbReference>
<keyword evidence="5" id="KW-1185">Reference proteome</keyword>
<gene>
    <name evidence="4" type="ORF">Tc00.1047053510291.30</name>
</gene>
<dbReference type="GO" id="GO:0004722">
    <property type="term" value="F:protein serine/threonine phosphatase activity"/>
    <property type="evidence" value="ECO:0007669"/>
    <property type="project" value="InterPro"/>
</dbReference>